<organism evidence="3 5">
    <name type="scientific">Parascaris univalens</name>
    <name type="common">Nematode worm</name>
    <dbReference type="NCBI Taxonomy" id="6257"/>
    <lineage>
        <taxon>Eukaryota</taxon>
        <taxon>Metazoa</taxon>
        <taxon>Ecdysozoa</taxon>
        <taxon>Nematoda</taxon>
        <taxon>Chromadorea</taxon>
        <taxon>Rhabditida</taxon>
        <taxon>Spirurina</taxon>
        <taxon>Ascaridomorpha</taxon>
        <taxon>Ascaridoidea</taxon>
        <taxon>Ascarididae</taxon>
        <taxon>Parascaris</taxon>
    </lineage>
</organism>
<evidence type="ECO:0000256" key="2">
    <source>
        <dbReference type="SAM" id="SignalP"/>
    </source>
</evidence>
<dbReference type="WBParaSite" id="PgR044_g031_t01">
    <property type="protein sequence ID" value="PgR044_g031_t01"/>
    <property type="gene ID" value="PgR044_g031"/>
</dbReference>
<dbReference type="AlphaFoldDB" id="A0A915BKA6"/>
<protein>
    <submittedName>
        <fullName evidence="4 5">Uncharacterized protein</fullName>
    </submittedName>
</protein>
<evidence type="ECO:0000313" key="5">
    <source>
        <dbReference type="WBParaSite" id="PgR044_g031_t02"/>
    </source>
</evidence>
<keyword evidence="2" id="KW-0732">Signal</keyword>
<dbReference type="InterPro" id="IPR036610">
    <property type="entry name" value="PEBP-like_sf"/>
</dbReference>
<feature type="region of interest" description="Disordered" evidence="1">
    <location>
        <begin position="495"/>
        <end position="528"/>
    </location>
</feature>
<keyword evidence="3" id="KW-1185">Reference proteome</keyword>
<accession>A0A915BKA6</accession>
<dbReference type="Gene3D" id="3.90.280.10">
    <property type="entry name" value="PEBP-like"/>
    <property type="match status" value="1"/>
</dbReference>
<evidence type="ECO:0000313" key="4">
    <source>
        <dbReference type="WBParaSite" id="PgR044_g031_t01"/>
    </source>
</evidence>
<proteinExistence type="predicted"/>
<reference evidence="4 5" key="1">
    <citation type="submission" date="2022-11" db="UniProtKB">
        <authorList>
            <consortium name="WormBaseParasite"/>
        </authorList>
    </citation>
    <scope>IDENTIFICATION</scope>
</reference>
<feature type="signal peptide" evidence="2">
    <location>
        <begin position="1"/>
        <end position="16"/>
    </location>
</feature>
<evidence type="ECO:0000256" key="1">
    <source>
        <dbReference type="SAM" id="MobiDB-lite"/>
    </source>
</evidence>
<feature type="chain" id="PRO_5038276093" evidence="2">
    <location>
        <begin position="17"/>
        <end position="575"/>
    </location>
</feature>
<evidence type="ECO:0000313" key="3">
    <source>
        <dbReference type="Proteomes" id="UP000887569"/>
    </source>
</evidence>
<dbReference type="WBParaSite" id="PgR044_g031_t02">
    <property type="protein sequence ID" value="PgR044_g031_t02"/>
    <property type="gene ID" value="PgR044_g031"/>
</dbReference>
<name>A0A915BKA6_PARUN</name>
<dbReference type="SUPFAM" id="SSF49777">
    <property type="entry name" value="PEBP-like"/>
    <property type="match status" value="2"/>
</dbReference>
<dbReference type="Proteomes" id="UP000887569">
    <property type="component" value="Unplaced"/>
</dbReference>
<sequence>MLALAFLIILPHIGTSLCPETKACIDRIRRLVADPRRFWFGEQWKEVCNGRHHNAISCYNPYSLQPFHSLGSRLFRVKTYQAAFLQNLRIFPRVTFRVRSGSYRACDHDFVVAEPHNVIIEADPDMDPVEPFSTRYLPDIRWSSISRNDTYIIVMVDAGFGTLNYLAYDYPKNTKVLRHYLPSENFRPVTNPLVVIVFQQNPRRLYDDLQISSDSELFSLPQFMIENSLENDLVGLNVVLVSTDAYSIEKQRMRAVVDNCHSLIEQKLRRDNRWSFVASFPLSEMDTWLSVDYKQHAVSYTVCCEQVNLWEMWLALDPLGDGNLPSLVVLNEPRVSAVRVPQNNANYQRSTRDFVGVVLYDHSYTLVLFEPETSFLYWLIVDIPSASLAAATVADGNTIVSYLAPIPTVARKCMMLVFILFTQPSTMLSSSVSEYFGGEYTSGCSGICSQRHNFDVEQFKSLHHLRLSAVTWMRTCYDIHEARRQIQILSMNRSVGDSRSGASKLGDQPVKVSKRAHENNEDIGLQQRREDTLSLEEHVCSLMKSPEELSCGAISQSSYPVGLWSLMLAVLLYHR</sequence>